<evidence type="ECO:0000313" key="7">
    <source>
        <dbReference type="Proteomes" id="UP000023152"/>
    </source>
</evidence>
<organism evidence="6 7">
    <name type="scientific">Reticulomyxa filosa</name>
    <dbReference type="NCBI Taxonomy" id="46433"/>
    <lineage>
        <taxon>Eukaryota</taxon>
        <taxon>Sar</taxon>
        <taxon>Rhizaria</taxon>
        <taxon>Retaria</taxon>
        <taxon>Foraminifera</taxon>
        <taxon>Monothalamids</taxon>
        <taxon>Reticulomyxidae</taxon>
        <taxon>Reticulomyxa</taxon>
    </lineage>
</organism>
<keyword evidence="4 5" id="KW-0472">Membrane</keyword>
<evidence type="ECO:0000256" key="4">
    <source>
        <dbReference type="ARBA" id="ARBA00023136"/>
    </source>
</evidence>
<comment type="caution">
    <text evidence="6">The sequence shown here is derived from an EMBL/GenBank/DDBJ whole genome shotgun (WGS) entry which is preliminary data.</text>
</comment>
<feature type="transmembrane region" description="Helical" evidence="5">
    <location>
        <begin position="12"/>
        <end position="34"/>
    </location>
</feature>
<keyword evidence="3 5" id="KW-1133">Transmembrane helix</keyword>
<dbReference type="InterPro" id="IPR003689">
    <property type="entry name" value="ZIP"/>
</dbReference>
<dbReference type="PANTHER" id="PTHR11040:SF140">
    <property type="entry name" value="ZRT (ZRT), IRT- (IRT-) LIKE PROTEIN TRANSPORTER"/>
    <property type="match status" value="1"/>
</dbReference>
<evidence type="ECO:0000256" key="1">
    <source>
        <dbReference type="ARBA" id="ARBA00004141"/>
    </source>
</evidence>
<comment type="subcellular location">
    <subcellularLocation>
        <location evidence="1">Membrane</location>
        <topology evidence="1">Multi-pass membrane protein</topology>
    </subcellularLocation>
</comment>
<dbReference type="OrthoDB" id="448280at2759"/>
<keyword evidence="2 5" id="KW-0812">Transmembrane</keyword>
<feature type="transmembrane region" description="Helical" evidence="5">
    <location>
        <begin position="206"/>
        <end position="227"/>
    </location>
</feature>
<dbReference type="PANTHER" id="PTHR11040">
    <property type="entry name" value="ZINC/IRON TRANSPORTER"/>
    <property type="match status" value="1"/>
</dbReference>
<name>X6NGD0_RETFI</name>
<accession>X6NGD0</accession>
<dbReference type="Pfam" id="PF02535">
    <property type="entry name" value="Zip"/>
    <property type="match status" value="1"/>
</dbReference>
<evidence type="ECO:0000256" key="2">
    <source>
        <dbReference type="ARBA" id="ARBA00022692"/>
    </source>
</evidence>
<evidence type="ECO:0000256" key="5">
    <source>
        <dbReference type="SAM" id="Phobius"/>
    </source>
</evidence>
<gene>
    <name evidence="6" type="ORF">RFI_12770</name>
</gene>
<keyword evidence="7" id="KW-1185">Reference proteome</keyword>
<dbReference type="Proteomes" id="UP000023152">
    <property type="component" value="Unassembled WGS sequence"/>
</dbReference>
<dbReference type="AlphaFoldDB" id="X6NGD0"/>
<dbReference type="EMBL" id="ASPP01009247">
    <property type="protein sequence ID" value="ETO24387.1"/>
    <property type="molecule type" value="Genomic_DNA"/>
</dbReference>
<dbReference type="GO" id="GO:0016020">
    <property type="term" value="C:membrane"/>
    <property type="evidence" value="ECO:0007669"/>
    <property type="project" value="UniProtKB-SubCell"/>
</dbReference>
<feature type="transmembrane region" description="Helical" evidence="5">
    <location>
        <begin position="239"/>
        <end position="262"/>
    </location>
</feature>
<proteinExistence type="predicted"/>
<evidence type="ECO:0000313" key="6">
    <source>
        <dbReference type="EMBL" id="ETO24387.1"/>
    </source>
</evidence>
<evidence type="ECO:0000256" key="3">
    <source>
        <dbReference type="ARBA" id="ARBA00022989"/>
    </source>
</evidence>
<protein>
    <submittedName>
        <fullName evidence="6">ZIP family transporter</fullName>
    </submittedName>
</protein>
<feature type="transmembrane region" description="Helical" evidence="5">
    <location>
        <begin position="282"/>
        <end position="301"/>
    </location>
</feature>
<feature type="transmembrane region" description="Helical" evidence="5">
    <location>
        <begin position="176"/>
        <end position="194"/>
    </location>
</feature>
<sequence>MHKYTKGDSYPWPFVLTAFSFLLILMAERLALLFHTYTIADRSKLISASLKNESDEVTERIALTLETGTNKGEIVSHATCSADAGNKIENRDRLGDTDEFALSKHIHLFHKNYFTNVNDANDERDHHHDHDHEIEVLELLQLPSSFGSVVVLLLGLSLHNFLEALSLGAASNLKSLTTLSIAICIHHYLASFSLGRALGKSKKSPLFVWAITLLYGFIEPVAIAIGLGVNSVCATWVSALLECFASGTFLFVAIVDVLIPAFEKEHKHLDTFSPKQEGLHELRKLLCVYSGFGFMSLLAIWT</sequence>
<reference evidence="6 7" key="1">
    <citation type="journal article" date="2013" name="Curr. Biol.">
        <title>The Genome of the Foraminiferan Reticulomyxa filosa.</title>
        <authorList>
            <person name="Glockner G."/>
            <person name="Hulsmann N."/>
            <person name="Schleicher M."/>
            <person name="Noegel A.A."/>
            <person name="Eichinger L."/>
            <person name="Gallinger C."/>
            <person name="Pawlowski J."/>
            <person name="Sierra R."/>
            <person name="Euteneuer U."/>
            <person name="Pillet L."/>
            <person name="Moustafa A."/>
            <person name="Platzer M."/>
            <person name="Groth M."/>
            <person name="Szafranski K."/>
            <person name="Schliwa M."/>
        </authorList>
    </citation>
    <scope>NUCLEOTIDE SEQUENCE [LARGE SCALE GENOMIC DNA]</scope>
</reference>
<dbReference type="GO" id="GO:0005385">
    <property type="term" value="F:zinc ion transmembrane transporter activity"/>
    <property type="evidence" value="ECO:0007669"/>
    <property type="project" value="TreeGrafter"/>
</dbReference>